<dbReference type="Proteomes" id="UP001595457">
    <property type="component" value="Unassembled WGS sequence"/>
</dbReference>
<evidence type="ECO:0000259" key="1">
    <source>
        <dbReference type="Pfam" id="PF00534"/>
    </source>
</evidence>
<sequence length="379" mass="43346">MKIAHIVRQFHPSIGGLEDFVFNLATEQLASGHSVSVFTLNSDFQNDEKLSPREPYKGIEIRRYPWFFSKRYPICFMAMATLNGYDIVHIHAIDYFVDYLSLCKRIGILKPTTILSTHGGFFHTKRNALLKHYYFKTITKFSTAAMDAVICCSENDHRLFRKLNGNTHQINNGVKLKKFGEPLPVPGKTQDMIYFGRFSQNKCIPWLIDAYAGIRNPAGKLKIIGRSKTGNVQVLKKMIQQLDCADRVELILDVSDEVILHHISSAKYTISASEYEGFGLSIVELMSYGLVPFLSSKPPSFREFVGESRCGMLFDYEREKFEEQYQQLVRNWSPDLAHRARKYSDRFSWQSVAKSIESIYQASMNPTTGIQADSIDTNP</sequence>
<dbReference type="GO" id="GO:0016757">
    <property type="term" value="F:glycosyltransferase activity"/>
    <property type="evidence" value="ECO:0007669"/>
    <property type="project" value="UniProtKB-KW"/>
</dbReference>
<reference evidence="4" key="1">
    <citation type="journal article" date="2019" name="Int. J. Syst. Evol. Microbiol.">
        <title>The Global Catalogue of Microorganisms (GCM) 10K type strain sequencing project: providing services to taxonomists for standard genome sequencing and annotation.</title>
        <authorList>
            <consortium name="The Broad Institute Genomics Platform"/>
            <consortium name="The Broad Institute Genome Sequencing Center for Infectious Disease"/>
            <person name="Wu L."/>
            <person name="Ma J."/>
        </authorList>
    </citation>
    <scope>NUCLEOTIDE SEQUENCE [LARGE SCALE GENOMIC DNA]</scope>
    <source>
        <strain evidence="4">KCTC 62195</strain>
    </source>
</reference>
<feature type="domain" description="Glycosyltransferase subfamily 4-like N-terminal" evidence="2">
    <location>
        <begin position="14"/>
        <end position="177"/>
    </location>
</feature>
<keyword evidence="3" id="KW-0328">Glycosyltransferase</keyword>
<protein>
    <submittedName>
        <fullName evidence="3">Glycosyltransferase family 4 protein</fullName>
        <ecNumber evidence="3">2.4.-.-</ecNumber>
    </submittedName>
</protein>
<proteinExistence type="predicted"/>
<dbReference type="EC" id="2.4.-.-" evidence="3"/>
<dbReference type="CDD" id="cd03801">
    <property type="entry name" value="GT4_PimA-like"/>
    <property type="match status" value="1"/>
</dbReference>
<keyword evidence="4" id="KW-1185">Reference proteome</keyword>
<keyword evidence="3" id="KW-0808">Transferase</keyword>
<gene>
    <name evidence="3" type="ORF">ACFOJE_04785</name>
</gene>
<dbReference type="Gene3D" id="3.40.50.2000">
    <property type="entry name" value="Glycogen Phosphorylase B"/>
    <property type="match status" value="2"/>
</dbReference>
<dbReference type="Pfam" id="PF13439">
    <property type="entry name" value="Glyco_transf_4"/>
    <property type="match status" value="1"/>
</dbReference>
<name>A0ABV7APW4_9GAMM</name>
<evidence type="ECO:0000259" key="2">
    <source>
        <dbReference type="Pfam" id="PF13439"/>
    </source>
</evidence>
<evidence type="ECO:0000313" key="3">
    <source>
        <dbReference type="EMBL" id="MFC2971528.1"/>
    </source>
</evidence>
<dbReference type="InterPro" id="IPR050194">
    <property type="entry name" value="Glycosyltransferase_grp1"/>
</dbReference>
<organism evidence="3 4">
    <name type="scientific">Azotobacter bryophylli</name>
    <dbReference type="NCBI Taxonomy" id="1986537"/>
    <lineage>
        <taxon>Bacteria</taxon>
        <taxon>Pseudomonadati</taxon>
        <taxon>Pseudomonadota</taxon>
        <taxon>Gammaproteobacteria</taxon>
        <taxon>Pseudomonadales</taxon>
        <taxon>Pseudomonadaceae</taxon>
        <taxon>Azotobacter</taxon>
    </lineage>
</organism>
<comment type="caution">
    <text evidence="3">The sequence shown here is derived from an EMBL/GenBank/DDBJ whole genome shotgun (WGS) entry which is preliminary data.</text>
</comment>
<evidence type="ECO:0000313" key="4">
    <source>
        <dbReference type="Proteomes" id="UP001595457"/>
    </source>
</evidence>
<dbReference type="RefSeq" id="WP_377813126.1">
    <property type="nucleotide sequence ID" value="NZ_JBHRSJ010000007.1"/>
</dbReference>
<dbReference type="InterPro" id="IPR028098">
    <property type="entry name" value="Glyco_trans_4-like_N"/>
</dbReference>
<dbReference type="SUPFAM" id="SSF53756">
    <property type="entry name" value="UDP-Glycosyltransferase/glycogen phosphorylase"/>
    <property type="match status" value="1"/>
</dbReference>
<dbReference type="Pfam" id="PF00534">
    <property type="entry name" value="Glycos_transf_1"/>
    <property type="match status" value="1"/>
</dbReference>
<dbReference type="InterPro" id="IPR001296">
    <property type="entry name" value="Glyco_trans_1"/>
</dbReference>
<accession>A0ABV7APW4</accession>
<dbReference type="EMBL" id="JBHRSJ010000007">
    <property type="protein sequence ID" value="MFC2971528.1"/>
    <property type="molecule type" value="Genomic_DNA"/>
</dbReference>
<dbReference type="PANTHER" id="PTHR45947:SF3">
    <property type="entry name" value="SULFOQUINOVOSYL TRANSFERASE SQD2"/>
    <property type="match status" value="1"/>
</dbReference>
<feature type="domain" description="Glycosyl transferase family 1" evidence="1">
    <location>
        <begin position="183"/>
        <end position="344"/>
    </location>
</feature>
<dbReference type="PANTHER" id="PTHR45947">
    <property type="entry name" value="SULFOQUINOVOSYL TRANSFERASE SQD2"/>
    <property type="match status" value="1"/>
</dbReference>